<feature type="compositionally biased region" description="Basic and acidic residues" evidence="2">
    <location>
        <begin position="886"/>
        <end position="896"/>
    </location>
</feature>
<feature type="region of interest" description="Disordered" evidence="2">
    <location>
        <begin position="1145"/>
        <end position="1177"/>
    </location>
</feature>
<feature type="compositionally biased region" description="Basic and acidic residues" evidence="2">
    <location>
        <begin position="1337"/>
        <end position="1354"/>
    </location>
</feature>
<gene>
    <name evidence="3" type="ORF">P5673_005397</name>
</gene>
<feature type="compositionally biased region" description="Acidic residues" evidence="2">
    <location>
        <begin position="1301"/>
        <end position="1312"/>
    </location>
</feature>
<feature type="region of interest" description="Disordered" evidence="2">
    <location>
        <begin position="1705"/>
        <end position="1847"/>
    </location>
</feature>
<feature type="region of interest" description="Disordered" evidence="2">
    <location>
        <begin position="841"/>
        <end position="963"/>
    </location>
</feature>
<feature type="compositionally biased region" description="Acidic residues" evidence="2">
    <location>
        <begin position="651"/>
        <end position="660"/>
    </location>
</feature>
<organism evidence="3 4">
    <name type="scientific">Acropora cervicornis</name>
    <name type="common">Staghorn coral</name>
    <dbReference type="NCBI Taxonomy" id="6130"/>
    <lineage>
        <taxon>Eukaryota</taxon>
        <taxon>Metazoa</taxon>
        <taxon>Cnidaria</taxon>
        <taxon>Anthozoa</taxon>
        <taxon>Hexacorallia</taxon>
        <taxon>Scleractinia</taxon>
        <taxon>Astrocoeniina</taxon>
        <taxon>Acroporidae</taxon>
        <taxon>Acropora</taxon>
    </lineage>
</organism>
<feature type="compositionally biased region" description="Basic and acidic residues" evidence="2">
    <location>
        <begin position="1716"/>
        <end position="1785"/>
    </location>
</feature>
<feature type="region of interest" description="Disordered" evidence="2">
    <location>
        <begin position="1679"/>
        <end position="1698"/>
    </location>
</feature>
<feature type="compositionally biased region" description="Basic and acidic residues" evidence="2">
    <location>
        <begin position="1415"/>
        <end position="1433"/>
    </location>
</feature>
<feature type="region of interest" description="Disordered" evidence="2">
    <location>
        <begin position="1222"/>
        <end position="1312"/>
    </location>
</feature>
<feature type="region of interest" description="Disordered" evidence="2">
    <location>
        <begin position="982"/>
        <end position="1106"/>
    </location>
</feature>
<feature type="compositionally biased region" description="Acidic residues" evidence="2">
    <location>
        <begin position="916"/>
        <end position="934"/>
    </location>
</feature>
<feature type="region of interest" description="Disordered" evidence="2">
    <location>
        <begin position="1949"/>
        <end position="2184"/>
    </location>
</feature>
<feature type="compositionally biased region" description="Basic and acidic residues" evidence="2">
    <location>
        <begin position="1815"/>
        <end position="1847"/>
    </location>
</feature>
<feature type="compositionally biased region" description="Basic and acidic residues" evidence="2">
    <location>
        <begin position="991"/>
        <end position="1009"/>
    </location>
</feature>
<feature type="region of interest" description="Disordered" evidence="2">
    <location>
        <begin position="1539"/>
        <end position="1561"/>
    </location>
</feature>
<feature type="compositionally biased region" description="Basic and acidic residues" evidence="2">
    <location>
        <begin position="438"/>
        <end position="515"/>
    </location>
</feature>
<evidence type="ECO:0000256" key="1">
    <source>
        <dbReference type="SAM" id="Coils"/>
    </source>
</evidence>
<feature type="compositionally biased region" description="Basic and acidic residues" evidence="2">
    <location>
        <begin position="672"/>
        <end position="713"/>
    </location>
</feature>
<feature type="compositionally biased region" description="Basic and acidic residues" evidence="2">
    <location>
        <begin position="935"/>
        <end position="958"/>
    </location>
</feature>
<feature type="compositionally biased region" description="Low complexity" evidence="2">
    <location>
        <begin position="2049"/>
        <end position="2061"/>
    </location>
</feature>
<feature type="compositionally biased region" description="Acidic residues" evidence="2">
    <location>
        <begin position="328"/>
        <end position="342"/>
    </location>
</feature>
<feature type="compositionally biased region" description="Basic residues" evidence="2">
    <location>
        <begin position="1786"/>
        <end position="1802"/>
    </location>
</feature>
<feature type="region of interest" description="Disordered" evidence="2">
    <location>
        <begin position="1332"/>
        <end position="1436"/>
    </location>
</feature>
<feature type="region of interest" description="Disordered" evidence="2">
    <location>
        <begin position="320"/>
        <end position="515"/>
    </location>
</feature>
<feature type="compositionally biased region" description="Basic and acidic residues" evidence="2">
    <location>
        <begin position="1949"/>
        <end position="1967"/>
    </location>
</feature>
<feature type="compositionally biased region" description="Basic and acidic residues" evidence="2">
    <location>
        <begin position="2129"/>
        <end position="2139"/>
    </location>
</feature>
<feature type="compositionally biased region" description="Basic and acidic residues" evidence="2">
    <location>
        <begin position="1168"/>
        <end position="1177"/>
    </location>
</feature>
<feature type="compositionally biased region" description="Acidic residues" evidence="2">
    <location>
        <begin position="1044"/>
        <end position="1055"/>
    </location>
</feature>
<evidence type="ECO:0000313" key="3">
    <source>
        <dbReference type="EMBL" id="KAK2569572.1"/>
    </source>
</evidence>
<protein>
    <submittedName>
        <fullName evidence="3">Uncharacterized protein</fullName>
    </submittedName>
</protein>
<feature type="compositionally biased region" description="Acidic residues" evidence="2">
    <location>
        <begin position="1092"/>
        <end position="1103"/>
    </location>
</feature>
<name>A0AAD9QXX7_ACRCE</name>
<feature type="compositionally biased region" description="Basic and acidic residues" evidence="2">
    <location>
        <begin position="720"/>
        <end position="736"/>
    </location>
</feature>
<feature type="region of interest" description="Disordered" evidence="2">
    <location>
        <begin position="1490"/>
        <end position="1523"/>
    </location>
</feature>
<dbReference type="CDD" id="cd06503">
    <property type="entry name" value="ATP-synt_Fo_b"/>
    <property type="match status" value="1"/>
</dbReference>
<reference evidence="3" key="1">
    <citation type="journal article" date="2023" name="G3 (Bethesda)">
        <title>Whole genome assembly and annotation of the endangered Caribbean coral Acropora cervicornis.</title>
        <authorList>
            <person name="Selwyn J.D."/>
            <person name="Vollmer S.V."/>
        </authorList>
    </citation>
    <scope>NUCLEOTIDE SEQUENCE</scope>
    <source>
        <strain evidence="3">K2</strain>
    </source>
</reference>
<sequence length="2184" mass="254846">MNKEGHVCVKILEPRSANEQRVDGSLKSMANSVVESHPNGETLLSLCTFCNSPTGGLEKKLFATEQTKGPFFPVLANLQGSKTKLDFLGRAVVCGACFHHLLRQWSSYERRGVPIRKREYKVITDDCVNNYQIRREEEIRREAELKIKEVQHREERIRQEAEQRYEKYRQRQEEIRREAEDRLLEEKKRAEQLKKETQEKLKAEQRREDELIRQAERRIQEEKEKRDYIRQEAERLLREERLLDAEKAKQGTQSLNGEPPQQYTTEVVIQAGVRYRDSSTSKDIEYQKESGTEMEAVISKKELNARTKSRKMMVFDPETGCYRKKSEIDDEEDIKPETESDNVEYLFRLHSEEERGKPEAKSKESVRTEHSIIINGKNTPKSPDPPKENFEEDKKKSTKEPSERKRTKRASSDESLEEKIREMEKRRERLLLRGPSFETKESRTESPDKEQVSPRGDPESPRSPGEDGTKKKPSRSERNKRRLTAEKLSKVKSEEDVVDGKQSRSDCEKFQKTQKKEETFIIQLNSTENQIEDKEELVTVQLNRTQDVDEVFTEPEKPVALSVEPEKPVEVLLEQAKPVEAGVVDLMSWDDDSPDGRFSPEKEPLQEFRKRADSSEGETFPKPLQLVEIEAPITVTQKQKEHNEPVNIMDIDNDEGEDSEMSTPIIESISTWDKKSRVSDSADEDRKRREREHEERKRRIEENQRRAAQDKAKKQASVDANEKPKSEEPFREMTMKEKRRSLVDMWESFSEPQTQVISFEDDHLVPLKQNSKVVTQDNNIISEEGEGESVVVETKAEMNSNRPAIVERNEKLTEEEQRWEKAENFQPGRLQKTVFHSMVESAPVAEVPTGKPRRGPSRYDWMKGESCEEREALAPTKLKLNLQTDQEPKEILRESPVKPSSPQPIQNEMEIKTDDQETESSGEDSESTSESEGEEERKPRIDSDEYHKLTEEEKKWESTGHFQPKKLNTSLMASFQQAPLNEGVYNPVPKKTQESYRETSWKPRQDTPRDVVSASSKVQRKMIEVEEISPVNEVKAETQPETVSSEEESESDDDIPGWRKVEEQRRQQEREEIERAKQEEKLRMEREAMEKSEEDQSDSSNDEFEAKVRTKEIRRIDPNVLVQFLQGEEKEPEIPVNLRKLKTEQAPVEAPYSDVSAKEEEEAIEGESQERTVEDEYEEKVKNRQIRKLKIDNSPFLQKKEDAGDVRPNAKIVAQKEIVVQNVKSNVVESAPPADFDVGDNSDESESESGGGSSSEESESEDEVPEWRKIEERRRQQEKEEIARAKLEEQERREREAMESEKEDTEKIDDEFDAKVRTKEIRKINPNLIFQFMGSAGEKEKPASVKREEKKVDEIQQVENEASSSSSSSEDSDTEEEKEKENTVAGEEDEYEMKVKRGQVSRLVLKSSPFMQMNTKDEPQMIQRRPEAKKKIPEPAVLEEELSQVVDDKVVQSETDMLLQEPQDGDEFEVKVKSRLVKKLSQDQFGFLRKKEEEERRKAMEEEKRKAEREEREMLRKEEERRMRLEAEVRAKEAEKIRKEEEIKRKEQEEKTRKEEERRCKIQEAERVRQEEEERARIEEEEEQMRLEEMRKQKLEAKKRFESGVFDEVSVNYTEKDIYNVGRLDSNIFMQFQNSTSEEPKINLKGKYKEKKVEKEKVITEPQTEAVEMTSVDVIETSPYDERFDVGPSEDLEFEEKRKNVGKLDKDWYIKQQQRQAEEQSRRARELEEQRLREEKDEMLRIKQEKSNRKENESAADPLEKDDSEKATRRLSVDKLSRFENGEPKKSKKKKGKSKKEKKRKSVSSEDDTEFVPVQEDKSMALLREREDSELLHHTEEKRRLSTEVEQYADDKPRSIGKLNHQQFAVFQKDAPNLRQSKKSQQVEEIVKVQSKNDVESVPLNINDTLPKEDAEYELKINKCNKLDVEKYFSSRSQEVVEREKRAKKLAEERLRQEQEEQAKLRAEEKKRQMKKQKPIDEDSKEDKEVEKLDINFESYGEDTADKRVSVGRLPEHFRSTFEGDTRKKDKSSSRKKSSKRKGSSSHSKDSQSKSSRTSSCDSLSMASSERDLSGTVSTRESDLLEEKSSDKSLDRRDSSRDVRSEDRPIESQTTEEKPVPKKLDSTMFAAFEKSDRGSEVHVRRAKSEKKARPKSIANMDFENGPPSSTSSKKEKSGRMPRPKSIAY</sequence>
<feature type="compositionally biased region" description="Basic and acidic residues" evidence="2">
    <location>
        <begin position="594"/>
        <end position="614"/>
    </location>
</feature>
<feature type="compositionally biased region" description="Basic residues" evidence="2">
    <location>
        <begin position="2030"/>
        <end position="2040"/>
    </location>
</feature>
<keyword evidence="4" id="KW-1185">Reference proteome</keyword>
<feature type="coiled-coil region" evidence="1">
    <location>
        <begin position="133"/>
        <end position="249"/>
    </location>
</feature>
<comment type="caution">
    <text evidence="3">The sequence shown here is derived from an EMBL/GenBank/DDBJ whole genome shotgun (WGS) entry which is preliminary data.</text>
</comment>
<feature type="compositionally biased region" description="Basic and acidic residues" evidence="2">
    <location>
        <begin position="384"/>
        <end position="404"/>
    </location>
</feature>
<feature type="compositionally biased region" description="Basic and acidic residues" evidence="2">
    <location>
        <begin position="347"/>
        <end position="370"/>
    </location>
</feature>
<feature type="compositionally biased region" description="Basic and acidic residues" evidence="2">
    <location>
        <begin position="2076"/>
        <end position="2121"/>
    </location>
</feature>
<proteinExistence type="predicted"/>
<feature type="compositionally biased region" description="Basic and acidic residues" evidence="2">
    <location>
        <begin position="1974"/>
        <end position="1991"/>
    </location>
</feature>
<feature type="compositionally biased region" description="Basic and acidic residues" evidence="2">
    <location>
        <begin position="1265"/>
        <end position="1300"/>
    </location>
</feature>
<feature type="compositionally biased region" description="Basic and acidic residues" evidence="2">
    <location>
        <begin position="860"/>
        <end position="872"/>
    </location>
</feature>
<feature type="compositionally biased region" description="Acidic residues" evidence="2">
    <location>
        <begin position="1237"/>
        <end position="1247"/>
    </location>
</feature>
<evidence type="ECO:0000313" key="4">
    <source>
        <dbReference type="Proteomes" id="UP001249851"/>
    </source>
</evidence>
<evidence type="ECO:0000256" key="2">
    <source>
        <dbReference type="SAM" id="MobiDB-lite"/>
    </source>
</evidence>
<reference evidence="3" key="2">
    <citation type="journal article" date="2023" name="Science">
        <title>Genomic signatures of disease resistance in endangered staghorn corals.</title>
        <authorList>
            <person name="Vollmer S.V."/>
            <person name="Selwyn J.D."/>
            <person name="Despard B.A."/>
            <person name="Roesel C.L."/>
        </authorList>
    </citation>
    <scope>NUCLEOTIDE SEQUENCE</scope>
    <source>
        <strain evidence="3">K2</strain>
    </source>
</reference>
<feature type="compositionally biased region" description="Low complexity" evidence="2">
    <location>
        <begin position="1358"/>
        <end position="1369"/>
    </location>
</feature>
<dbReference type="Proteomes" id="UP001249851">
    <property type="component" value="Unassembled WGS sequence"/>
</dbReference>
<keyword evidence="1" id="KW-0175">Coiled coil</keyword>
<accession>A0AAD9QXX7</accession>
<feature type="compositionally biased region" description="Basic and acidic residues" evidence="2">
    <location>
        <begin position="1056"/>
        <end position="1091"/>
    </location>
</feature>
<feature type="compositionally biased region" description="Basic residues" evidence="2">
    <location>
        <begin position="2140"/>
        <end position="2150"/>
    </location>
</feature>
<feature type="compositionally biased region" description="Basic and acidic residues" evidence="2">
    <location>
        <begin position="417"/>
        <end position="431"/>
    </location>
</feature>
<feature type="compositionally biased region" description="Basic and acidic residues" evidence="2">
    <location>
        <begin position="2000"/>
        <end position="2029"/>
    </location>
</feature>
<feature type="region of interest" description="Disordered" evidence="2">
    <location>
        <begin position="587"/>
        <end position="736"/>
    </location>
</feature>
<dbReference type="EMBL" id="JARQWQ010000009">
    <property type="protein sequence ID" value="KAK2569572.1"/>
    <property type="molecule type" value="Genomic_DNA"/>
</dbReference>